<reference evidence="2 3" key="1">
    <citation type="submission" date="2021-06" db="EMBL/GenBank/DDBJ databases">
        <authorList>
            <person name="Palmer J.M."/>
        </authorList>
    </citation>
    <scope>NUCLEOTIDE SEQUENCE [LARGE SCALE GENOMIC DNA]</scope>
    <source>
        <strain evidence="2 3">XC_2019</strain>
        <tissue evidence="2">Muscle</tissue>
    </source>
</reference>
<keyword evidence="1 2" id="KW-0647">Proteasome</keyword>
<dbReference type="Pfam" id="PF00227">
    <property type="entry name" value="Proteasome"/>
    <property type="match status" value="1"/>
</dbReference>
<accession>A0ABV0S753</accession>
<dbReference type="InterPro" id="IPR001353">
    <property type="entry name" value="Proteasome_sua/b"/>
</dbReference>
<comment type="caution">
    <text evidence="2">The sequence shown here is derived from an EMBL/GenBank/DDBJ whole genome shotgun (WGS) entry which is preliminary data.</text>
</comment>
<gene>
    <name evidence="2" type="primary">PSMA5</name>
    <name evidence="2" type="ORF">XENOCAPTIV_014354</name>
</gene>
<dbReference type="SUPFAM" id="SSF56235">
    <property type="entry name" value="N-terminal nucleophile aminohydrolases (Ntn hydrolases)"/>
    <property type="match status" value="1"/>
</dbReference>
<proteinExistence type="predicted"/>
<protein>
    <submittedName>
        <fullName evidence="2">Proteasome subunit alpha type-5</fullName>
    </submittedName>
</protein>
<evidence type="ECO:0000256" key="1">
    <source>
        <dbReference type="ARBA" id="ARBA00022942"/>
    </source>
</evidence>
<evidence type="ECO:0000313" key="2">
    <source>
        <dbReference type="EMBL" id="MEQ2216324.1"/>
    </source>
</evidence>
<sequence length="94" mass="10069">MLSPGPESTSHHEAFPETSELIQAFCWTLGSTAIGIQTSEGVCLAVEKRITSPLMEPNSIEKIVEIDSHIGCAMSGLIADAKTLIDKARVETQV</sequence>
<dbReference type="GO" id="GO:0000502">
    <property type="term" value="C:proteasome complex"/>
    <property type="evidence" value="ECO:0007669"/>
    <property type="project" value="UniProtKB-KW"/>
</dbReference>
<evidence type="ECO:0000313" key="3">
    <source>
        <dbReference type="Proteomes" id="UP001434883"/>
    </source>
</evidence>
<dbReference type="Gene3D" id="3.60.20.10">
    <property type="entry name" value="Glutamine Phosphoribosylpyrophosphate, subunit 1, domain 1"/>
    <property type="match status" value="1"/>
</dbReference>
<keyword evidence="3" id="KW-1185">Reference proteome</keyword>
<dbReference type="Proteomes" id="UP001434883">
    <property type="component" value="Unassembled WGS sequence"/>
</dbReference>
<dbReference type="InterPro" id="IPR029055">
    <property type="entry name" value="Ntn_hydrolases_N"/>
</dbReference>
<dbReference type="InterPro" id="IPR050115">
    <property type="entry name" value="Proteasome_alpha"/>
</dbReference>
<dbReference type="PANTHER" id="PTHR11599">
    <property type="entry name" value="PROTEASOME SUBUNIT ALPHA/BETA"/>
    <property type="match status" value="1"/>
</dbReference>
<dbReference type="EMBL" id="JAHRIN010070198">
    <property type="protein sequence ID" value="MEQ2216324.1"/>
    <property type="molecule type" value="Genomic_DNA"/>
</dbReference>
<name>A0ABV0S753_9TELE</name>
<organism evidence="2 3">
    <name type="scientific">Xenoophorus captivus</name>
    <dbReference type="NCBI Taxonomy" id="1517983"/>
    <lineage>
        <taxon>Eukaryota</taxon>
        <taxon>Metazoa</taxon>
        <taxon>Chordata</taxon>
        <taxon>Craniata</taxon>
        <taxon>Vertebrata</taxon>
        <taxon>Euteleostomi</taxon>
        <taxon>Actinopterygii</taxon>
        <taxon>Neopterygii</taxon>
        <taxon>Teleostei</taxon>
        <taxon>Neoteleostei</taxon>
        <taxon>Acanthomorphata</taxon>
        <taxon>Ovalentaria</taxon>
        <taxon>Atherinomorphae</taxon>
        <taxon>Cyprinodontiformes</taxon>
        <taxon>Goodeidae</taxon>
        <taxon>Xenoophorus</taxon>
    </lineage>
</organism>